<accession>A0AA86SMQ9</accession>
<feature type="non-terminal residue" evidence="1">
    <location>
        <position position="88"/>
    </location>
</feature>
<organism evidence="1 2">
    <name type="scientific">Sphenostylis stenocarpa</name>
    <dbReference type="NCBI Taxonomy" id="92480"/>
    <lineage>
        <taxon>Eukaryota</taxon>
        <taxon>Viridiplantae</taxon>
        <taxon>Streptophyta</taxon>
        <taxon>Embryophyta</taxon>
        <taxon>Tracheophyta</taxon>
        <taxon>Spermatophyta</taxon>
        <taxon>Magnoliopsida</taxon>
        <taxon>eudicotyledons</taxon>
        <taxon>Gunneridae</taxon>
        <taxon>Pentapetalae</taxon>
        <taxon>rosids</taxon>
        <taxon>fabids</taxon>
        <taxon>Fabales</taxon>
        <taxon>Fabaceae</taxon>
        <taxon>Papilionoideae</taxon>
        <taxon>50 kb inversion clade</taxon>
        <taxon>NPAAA clade</taxon>
        <taxon>indigoferoid/millettioid clade</taxon>
        <taxon>Phaseoleae</taxon>
        <taxon>Sphenostylis</taxon>
    </lineage>
</organism>
<evidence type="ECO:0000313" key="1">
    <source>
        <dbReference type="EMBL" id="CAJ1957099.1"/>
    </source>
</evidence>
<keyword evidence="2" id="KW-1185">Reference proteome</keyword>
<dbReference type="Proteomes" id="UP001189624">
    <property type="component" value="Chromosome 5"/>
</dbReference>
<dbReference type="Gramene" id="rna-AYBTSS11_LOCUS17019">
    <property type="protein sequence ID" value="CAJ1957099.1"/>
    <property type="gene ID" value="gene-AYBTSS11_LOCUS17019"/>
</dbReference>
<protein>
    <submittedName>
        <fullName evidence="1">Uncharacterized protein</fullName>
    </submittedName>
</protein>
<evidence type="ECO:0000313" key="2">
    <source>
        <dbReference type="Proteomes" id="UP001189624"/>
    </source>
</evidence>
<name>A0AA86SMQ9_9FABA</name>
<gene>
    <name evidence="1" type="ORF">AYBTSS11_LOCUS17019</name>
</gene>
<proteinExistence type="predicted"/>
<dbReference type="EMBL" id="OY731402">
    <property type="protein sequence ID" value="CAJ1957099.1"/>
    <property type="molecule type" value="Genomic_DNA"/>
</dbReference>
<reference evidence="1" key="1">
    <citation type="submission" date="2023-10" db="EMBL/GenBank/DDBJ databases">
        <authorList>
            <person name="Domelevo Entfellner J.-B."/>
        </authorList>
    </citation>
    <scope>NUCLEOTIDE SEQUENCE</scope>
</reference>
<sequence length="88" mass="9989">MSADNYEEENAGERKWLEFCLWEHLLLWPQQSCGTDMTQHASTMVSQDGKMPLYLALDALSLLPLIRGGFMENKPTTVSDSAVFSYKD</sequence>
<dbReference type="AlphaFoldDB" id="A0AA86SMQ9"/>